<comment type="caution">
    <text evidence="3">The sequence shown here is derived from an EMBL/GenBank/DDBJ whole genome shotgun (WGS) entry which is preliminary data.</text>
</comment>
<reference evidence="3 4" key="1">
    <citation type="submission" date="2017-09" db="EMBL/GenBank/DDBJ databases">
        <title>Biodiversity and function of Thalassospira species in the particle-attached aromatic-hydrocarbon-degrading consortia from the surface seawater of the South China Sea.</title>
        <authorList>
            <person name="Dong C."/>
            <person name="Liu R."/>
            <person name="Shao Z."/>
        </authorList>
    </citation>
    <scope>NUCLEOTIDE SEQUENCE [LARGE SCALE GENOMIC DNA]</scope>
    <source>
        <strain evidence="3 4">CSC1P2</strain>
    </source>
</reference>
<evidence type="ECO:0000256" key="1">
    <source>
        <dbReference type="ARBA" id="ARBA00007673"/>
    </source>
</evidence>
<dbReference type="EMBL" id="NWTK01000011">
    <property type="protein sequence ID" value="PKR52996.1"/>
    <property type="molecule type" value="Genomic_DNA"/>
</dbReference>
<sequence length="376" mass="39650">MTQTQPQTQILNDQHAVPCVMMRGGTSKGPIFLATDLPEDVTLRDRILLAAMGSPDKRQIDGIGGADTLTSKSCIVGPSNRPDADVEFLFAQVAIDRPEVDVNPNCGNMTAAVAPFAIEAGLVPITGDQTLVRIYNRNVGALVDAVVPTPDGRVIYTGDAAIDGVPGTAAPLILRFKEIMGSKTGRLLPTGKPINYIDGLEVTCIDVAVPMVMFRARDLGLTGRESKAELDANKDLLSIMEAVRQKASVLMGLGDCTGKVVPKMAILSEPAQGGHITSRYFVPHNCHATHAVTGAICVASCASLSGSIADGMIDLKVVPQQWIKIEHPSGSIDVELTIDGSGPNLSVISGGVIRTARRLFEGRVLVPETLLAGDAR</sequence>
<evidence type="ECO:0000313" key="4">
    <source>
        <dbReference type="Proteomes" id="UP000233597"/>
    </source>
</evidence>
<name>A0A2N3KR68_9PROT</name>
<protein>
    <submittedName>
        <fullName evidence="3">4-oxalomesaconate tautomerase</fullName>
    </submittedName>
</protein>
<comment type="similarity">
    <text evidence="1">Belongs to the PrpF family.</text>
</comment>
<dbReference type="InterPro" id="IPR007400">
    <property type="entry name" value="PrpF-like"/>
</dbReference>
<proteinExistence type="inferred from homology"/>
<dbReference type="AlphaFoldDB" id="A0A2N3KR68"/>
<dbReference type="GO" id="GO:0016853">
    <property type="term" value="F:isomerase activity"/>
    <property type="evidence" value="ECO:0007669"/>
    <property type="project" value="UniProtKB-KW"/>
</dbReference>
<accession>A0A2N3KR68</accession>
<dbReference type="InterPro" id="IPR047687">
    <property type="entry name" value="OMA_tautomer-like"/>
</dbReference>
<dbReference type="PANTHER" id="PTHR43709">
    <property type="entry name" value="ACONITATE ISOMERASE-RELATED"/>
    <property type="match status" value="1"/>
</dbReference>
<dbReference type="SUPFAM" id="SSF54506">
    <property type="entry name" value="Diaminopimelate epimerase-like"/>
    <property type="match status" value="2"/>
</dbReference>
<dbReference type="Proteomes" id="UP000233597">
    <property type="component" value="Unassembled WGS sequence"/>
</dbReference>
<keyword evidence="2" id="KW-0413">Isomerase</keyword>
<dbReference type="NCBIfam" id="NF033377">
    <property type="entry name" value="OMA_tautomer"/>
    <property type="match status" value="1"/>
</dbReference>
<dbReference type="PANTHER" id="PTHR43709:SF3">
    <property type="entry name" value="ISOMERASE YBHH-RELATED"/>
    <property type="match status" value="1"/>
</dbReference>
<dbReference type="Gene3D" id="3.10.310.10">
    <property type="entry name" value="Diaminopimelate Epimerase, Chain A, domain 1"/>
    <property type="match status" value="2"/>
</dbReference>
<dbReference type="OrthoDB" id="9779763at2"/>
<evidence type="ECO:0000256" key="2">
    <source>
        <dbReference type="ARBA" id="ARBA00023235"/>
    </source>
</evidence>
<dbReference type="RefSeq" id="WP_101268717.1">
    <property type="nucleotide sequence ID" value="NZ_NWTK01000011.1"/>
</dbReference>
<gene>
    <name evidence="3" type="ORF">COO20_17025</name>
</gene>
<organism evidence="3 4">
    <name type="scientific">Thalassospira marina</name>
    <dbReference type="NCBI Taxonomy" id="2048283"/>
    <lineage>
        <taxon>Bacteria</taxon>
        <taxon>Pseudomonadati</taxon>
        <taxon>Pseudomonadota</taxon>
        <taxon>Alphaproteobacteria</taxon>
        <taxon>Rhodospirillales</taxon>
        <taxon>Thalassospiraceae</taxon>
        <taxon>Thalassospira</taxon>
    </lineage>
</organism>
<evidence type="ECO:0000313" key="3">
    <source>
        <dbReference type="EMBL" id="PKR52996.1"/>
    </source>
</evidence>
<dbReference type="Pfam" id="PF04303">
    <property type="entry name" value="PrpF"/>
    <property type="match status" value="1"/>
</dbReference>